<proteinExistence type="predicted"/>
<reference evidence="1" key="1">
    <citation type="submission" date="2018-05" db="EMBL/GenBank/DDBJ databases">
        <authorList>
            <person name="Lanie J.A."/>
            <person name="Ng W.-L."/>
            <person name="Kazmierczak K.M."/>
            <person name="Andrzejewski T.M."/>
            <person name="Davidsen T.M."/>
            <person name="Wayne K.J."/>
            <person name="Tettelin H."/>
            <person name="Glass J.I."/>
            <person name="Rusch D."/>
            <person name="Podicherti R."/>
            <person name="Tsui H.-C.T."/>
            <person name="Winkler M.E."/>
        </authorList>
    </citation>
    <scope>NUCLEOTIDE SEQUENCE</scope>
</reference>
<sequence>MISPRISIPSIILGPGLLKYADPSTAYISPPYCFQNSDSLSKLNSSTVLFKSNPQTINTIISGEDAKACSHVISLDGASFSPKAGLPPAISIISGTQ</sequence>
<name>A0A381UNG2_9ZZZZ</name>
<protein>
    <submittedName>
        <fullName evidence="1">Uncharacterized protein</fullName>
    </submittedName>
</protein>
<accession>A0A381UNG2</accession>
<organism evidence="1">
    <name type="scientific">marine metagenome</name>
    <dbReference type="NCBI Taxonomy" id="408172"/>
    <lineage>
        <taxon>unclassified sequences</taxon>
        <taxon>metagenomes</taxon>
        <taxon>ecological metagenomes</taxon>
    </lineage>
</organism>
<dbReference type="EMBL" id="UINC01006796">
    <property type="protein sequence ID" value="SVA29689.1"/>
    <property type="molecule type" value="Genomic_DNA"/>
</dbReference>
<dbReference type="AlphaFoldDB" id="A0A381UNG2"/>
<gene>
    <name evidence="1" type="ORF">METZ01_LOCUS82543</name>
</gene>
<evidence type="ECO:0000313" key="1">
    <source>
        <dbReference type="EMBL" id="SVA29689.1"/>
    </source>
</evidence>